<proteinExistence type="predicted"/>
<feature type="compositionally biased region" description="Low complexity" evidence="1">
    <location>
        <begin position="65"/>
        <end position="75"/>
    </location>
</feature>
<evidence type="ECO:0000313" key="3">
    <source>
        <dbReference type="Proteomes" id="UP000704712"/>
    </source>
</evidence>
<evidence type="ECO:0000313" key="2">
    <source>
        <dbReference type="EMBL" id="KAF4131122.1"/>
    </source>
</evidence>
<protein>
    <submittedName>
        <fullName evidence="2">Uncharacterized protein</fullName>
    </submittedName>
</protein>
<reference evidence="2" key="1">
    <citation type="submission" date="2020-03" db="EMBL/GenBank/DDBJ databases">
        <title>Hybrid Assembly of Korean Phytophthora infestans isolates.</title>
        <authorList>
            <person name="Prokchorchik M."/>
            <person name="Lee Y."/>
            <person name="Seo J."/>
            <person name="Cho J.-H."/>
            <person name="Park Y.-E."/>
            <person name="Jang D.-C."/>
            <person name="Im J.-S."/>
            <person name="Choi J.-G."/>
            <person name="Park H.-J."/>
            <person name="Lee G.-B."/>
            <person name="Lee Y.-G."/>
            <person name="Hong S.-Y."/>
            <person name="Cho K."/>
            <person name="Sohn K.H."/>
        </authorList>
    </citation>
    <scope>NUCLEOTIDE SEQUENCE</scope>
    <source>
        <strain evidence="2">KR_2_A2</strain>
    </source>
</reference>
<name>A0A8S9TUA7_PHYIN</name>
<comment type="caution">
    <text evidence="2">The sequence shown here is derived from an EMBL/GenBank/DDBJ whole genome shotgun (WGS) entry which is preliminary data.</text>
</comment>
<dbReference type="Proteomes" id="UP000704712">
    <property type="component" value="Unassembled WGS sequence"/>
</dbReference>
<dbReference type="EMBL" id="JAACNO010002746">
    <property type="protein sequence ID" value="KAF4131122.1"/>
    <property type="molecule type" value="Genomic_DNA"/>
</dbReference>
<organism evidence="2 3">
    <name type="scientific">Phytophthora infestans</name>
    <name type="common">Potato late blight agent</name>
    <name type="synonym">Botrytis infestans</name>
    <dbReference type="NCBI Taxonomy" id="4787"/>
    <lineage>
        <taxon>Eukaryota</taxon>
        <taxon>Sar</taxon>
        <taxon>Stramenopiles</taxon>
        <taxon>Oomycota</taxon>
        <taxon>Peronosporomycetes</taxon>
        <taxon>Peronosporales</taxon>
        <taxon>Peronosporaceae</taxon>
        <taxon>Phytophthora</taxon>
    </lineage>
</organism>
<dbReference type="AlphaFoldDB" id="A0A8S9TUA7"/>
<sequence length="149" mass="16979">MDLFQVSTAKSTIKVKCQPQNVLMVVSNRQLQVWNGSTCWPSNLQDGSLMYLVTDPGKTVEDESPASSASGSTSPVPKEPEKKKRAYKKCKATHTIRKEQKAVLEKKIAELQAHLEDIKFWALVEQGEVCKSYHDRVEKQKNRFRISIW</sequence>
<evidence type="ECO:0000256" key="1">
    <source>
        <dbReference type="SAM" id="MobiDB-lite"/>
    </source>
</evidence>
<feature type="region of interest" description="Disordered" evidence="1">
    <location>
        <begin position="55"/>
        <end position="90"/>
    </location>
</feature>
<accession>A0A8S9TUA7</accession>
<gene>
    <name evidence="2" type="ORF">GN958_ATG19667</name>
</gene>